<organism evidence="4 5">
    <name type="scientific">Smittium angustum</name>
    <dbReference type="NCBI Taxonomy" id="133377"/>
    <lineage>
        <taxon>Eukaryota</taxon>
        <taxon>Fungi</taxon>
        <taxon>Fungi incertae sedis</taxon>
        <taxon>Zoopagomycota</taxon>
        <taxon>Kickxellomycotina</taxon>
        <taxon>Harpellomycetes</taxon>
        <taxon>Harpellales</taxon>
        <taxon>Legeriomycetaceae</taxon>
        <taxon>Smittium</taxon>
    </lineage>
</organism>
<dbReference type="InterPro" id="IPR021109">
    <property type="entry name" value="Peptidase_aspartic_dom_sf"/>
</dbReference>
<sequence>MIFRTVSLITFTFQFMNLGIAAPNQSVAIPVKNPKKTNELPRRTDNEYEENGRLDVDMIKGDNGYYVELGVGNHQQNLRFQIDTESSAQLIVSNKCDSCFSDSENRRKFVGIDTESCPLDKLFNFKKFGISYYGCLSTEPIYLRKGVSEDVEFKALGTTSKMIDSAFEYDGIFGLGYPKTYAFHQNAKHGNSFIDTFLRNDKIVSINLKPGVEKISFGYQNKESTTQDTVWEYTIGSSTFQFNAKSIKIGLREFKSMNRIVVNPKYQKNYFPSNLVGIVKDFVANSGNCININALPAIIFTVEGGALTLGPKDYITFRNGVCESSIEEIDSEKYDPDTFIFGQDFFRKYVVAFDYRNNKIGFTN</sequence>
<feature type="chain" id="PRO_5015433404" description="Peptidase A1 domain-containing protein" evidence="2">
    <location>
        <begin position="22"/>
        <end position="364"/>
    </location>
</feature>
<dbReference type="Gene3D" id="2.40.70.10">
    <property type="entry name" value="Acid Proteases"/>
    <property type="match status" value="2"/>
</dbReference>
<keyword evidence="2" id="KW-0732">Signal</keyword>
<name>A0A2U1IUN8_SMIAN</name>
<dbReference type="InterPro" id="IPR033121">
    <property type="entry name" value="PEPTIDASE_A1"/>
</dbReference>
<protein>
    <recommendedName>
        <fullName evidence="3">Peptidase A1 domain-containing protein</fullName>
    </recommendedName>
</protein>
<dbReference type="InterPro" id="IPR034164">
    <property type="entry name" value="Pepsin-like_dom"/>
</dbReference>
<dbReference type="PANTHER" id="PTHR47966:SF51">
    <property type="entry name" value="BETA-SITE APP-CLEAVING ENZYME, ISOFORM A-RELATED"/>
    <property type="match status" value="1"/>
</dbReference>
<evidence type="ECO:0000259" key="3">
    <source>
        <dbReference type="PROSITE" id="PS51767"/>
    </source>
</evidence>
<evidence type="ECO:0000313" key="5">
    <source>
        <dbReference type="Proteomes" id="UP000245591"/>
    </source>
</evidence>
<comment type="similarity">
    <text evidence="1">Belongs to the peptidase A1 family.</text>
</comment>
<keyword evidence="5" id="KW-1185">Reference proteome</keyword>
<dbReference type="PANTHER" id="PTHR47966">
    <property type="entry name" value="BETA-SITE APP-CLEAVING ENZYME, ISOFORM A-RELATED"/>
    <property type="match status" value="1"/>
</dbReference>
<reference evidence="4 5" key="1">
    <citation type="journal article" date="2018" name="MBio">
        <title>Comparative Genomics Reveals the Core Gene Toolbox for the Fungus-Insect Symbiosis.</title>
        <authorList>
            <person name="Wang Y."/>
            <person name="Stata M."/>
            <person name="Wang W."/>
            <person name="Stajich J.E."/>
            <person name="White M.M."/>
            <person name="Moncalvo J.M."/>
        </authorList>
    </citation>
    <scope>NUCLEOTIDE SEQUENCE [LARGE SCALE GENOMIC DNA]</scope>
    <source>
        <strain evidence="4 5">AUS-126-30</strain>
    </source>
</reference>
<feature type="domain" description="Peptidase A1" evidence="3">
    <location>
        <begin position="65"/>
        <end position="363"/>
    </location>
</feature>
<dbReference type="AlphaFoldDB" id="A0A2U1IUN8"/>
<dbReference type="GO" id="GO:0006508">
    <property type="term" value="P:proteolysis"/>
    <property type="evidence" value="ECO:0007669"/>
    <property type="project" value="InterPro"/>
</dbReference>
<dbReference type="PROSITE" id="PS51767">
    <property type="entry name" value="PEPTIDASE_A1"/>
    <property type="match status" value="1"/>
</dbReference>
<feature type="signal peptide" evidence="2">
    <location>
        <begin position="1"/>
        <end position="21"/>
    </location>
</feature>
<dbReference type="SUPFAM" id="SSF50630">
    <property type="entry name" value="Acid proteases"/>
    <property type="match status" value="1"/>
</dbReference>
<proteinExistence type="inferred from homology"/>
<accession>A0A2U1IUN8</accession>
<dbReference type="InterPro" id="IPR001461">
    <property type="entry name" value="Aspartic_peptidase_A1"/>
</dbReference>
<dbReference type="Proteomes" id="UP000245591">
    <property type="component" value="Unassembled WGS sequence"/>
</dbReference>
<evidence type="ECO:0000313" key="4">
    <source>
        <dbReference type="EMBL" id="PVZ96462.1"/>
    </source>
</evidence>
<dbReference type="Pfam" id="PF00026">
    <property type="entry name" value="Asp"/>
    <property type="match status" value="1"/>
</dbReference>
<comment type="caution">
    <text evidence="4">The sequence shown here is derived from an EMBL/GenBank/DDBJ whole genome shotgun (WGS) entry which is preliminary data.</text>
</comment>
<dbReference type="GO" id="GO:0004190">
    <property type="term" value="F:aspartic-type endopeptidase activity"/>
    <property type="evidence" value="ECO:0007669"/>
    <property type="project" value="InterPro"/>
</dbReference>
<gene>
    <name evidence="4" type="ORF">BB558_007640</name>
</gene>
<dbReference type="CDD" id="cd05471">
    <property type="entry name" value="pepsin_like"/>
    <property type="match status" value="1"/>
</dbReference>
<evidence type="ECO:0000256" key="1">
    <source>
        <dbReference type="ARBA" id="ARBA00007447"/>
    </source>
</evidence>
<dbReference type="EMBL" id="MBFU01001278">
    <property type="protein sequence ID" value="PVZ96462.1"/>
    <property type="molecule type" value="Genomic_DNA"/>
</dbReference>
<evidence type="ECO:0000256" key="2">
    <source>
        <dbReference type="SAM" id="SignalP"/>
    </source>
</evidence>